<name>A0ABX8B9I1_9BACT</name>
<dbReference type="NCBIfam" id="NF009911">
    <property type="entry name" value="PRK13371.1"/>
    <property type="match status" value="1"/>
</dbReference>
<dbReference type="RefSeq" id="WP_211428983.1">
    <property type="nucleotide sequence ID" value="NZ_CP072648.1"/>
</dbReference>
<dbReference type="PANTHER" id="PTHR31619:SF5">
    <property type="entry name" value="4-HYDROXY-3-METHYLBUT-2-ENYL DIPHOSPHATE REDUCTASE, CHLOROPLASTIC"/>
    <property type="match status" value="1"/>
</dbReference>
<dbReference type="PANTHER" id="PTHR31619">
    <property type="entry name" value="4-HYDROXY-3-METHYLBUT-2-ENYL DIPHOSPHATE REDUCTASE, CHLOROPLASTIC"/>
    <property type="match status" value="1"/>
</dbReference>
<gene>
    <name evidence="9" type="ORF">J8C06_01205</name>
</gene>
<dbReference type="Gene3D" id="3.40.50.11270">
    <property type="match status" value="1"/>
</dbReference>
<comment type="cofactor">
    <cofactor evidence="1">
        <name>[4Fe-4S] cluster</name>
        <dbReference type="ChEBI" id="CHEBI:49883"/>
    </cofactor>
</comment>
<evidence type="ECO:0000256" key="2">
    <source>
        <dbReference type="ARBA" id="ARBA00022485"/>
    </source>
</evidence>
<evidence type="ECO:0000256" key="3">
    <source>
        <dbReference type="ARBA" id="ARBA00022723"/>
    </source>
</evidence>
<comment type="pathway">
    <text evidence="8">Isoprenoid biosynthesis; dimethylallyl diphosphate biosynthesis; dimethylallyl diphosphate from (2E)-4-hydroxy-3-methylbutenyl diphosphate: step 1/1.</text>
</comment>
<sequence>MVSQVAVRSSEVAMSRARLPVQAATRRAVDCDFGSPVIETIRQQGYVLRVGRLTFHLAREFGFCYGVDDALDLAYEARRRFAGRTIYLTGEIIHNPTVNARLAALGIHQLENIADVTPQDVVVIPAFGLPASDLEQLRNVGCTLVDTTCGSVVHVWKRVERYARDGFTTIIHGKHDHEETTATRSQVLAIPGGRYVVVRDLQETEQLASVITGLQPAATLRDFFARAASPGFNPTRDLGKIGLANQTTMLASESLAIAERLRAAMTVRYGEDETPFRFRSFDTICSATQVRQDAVAELLKRPLDLLVVVGGYNSSNTGHLCEMAAAVCPTYHIATPDCIVSAELIRHKPAFQAQEIESSGWLPPGRLNIGLTSGASTPDRALGDTILRLVQAAGECPPQSWTARQVADFDPVPAG</sequence>
<evidence type="ECO:0000256" key="1">
    <source>
        <dbReference type="ARBA" id="ARBA00001966"/>
    </source>
</evidence>
<dbReference type="EC" id="1.17.7.4" evidence="9"/>
<evidence type="ECO:0000313" key="9">
    <source>
        <dbReference type="EMBL" id="QUW03092.1"/>
    </source>
</evidence>
<evidence type="ECO:0000256" key="5">
    <source>
        <dbReference type="ARBA" id="ARBA00023004"/>
    </source>
</evidence>
<keyword evidence="10" id="KW-1185">Reference proteome</keyword>
<evidence type="ECO:0000256" key="6">
    <source>
        <dbReference type="ARBA" id="ARBA00023014"/>
    </source>
</evidence>
<keyword evidence="5" id="KW-0408">Iron</keyword>
<protein>
    <submittedName>
        <fullName evidence="9">4-hydroxy-3-methylbut-2-enyl diphosphate reductase</fullName>
        <ecNumber evidence="9">1.17.7.4</ecNumber>
    </submittedName>
</protein>
<dbReference type="NCBIfam" id="TIGR00216">
    <property type="entry name" value="ispH_lytB"/>
    <property type="match status" value="1"/>
</dbReference>
<organism evidence="9 10">
    <name type="scientific">Chloracidobacterium validum</name>
    <dbReference type="NCBI Taxonomy" id="2821543"/>
    <lineage>
        <taxon>Bacteria</taxon>
        <taxon>Pseudomonadati</taxon>
        <taxon>Acidobacteriota</taxon>
        <taxon>Terriglobia</taxon>
        <taxon>Terriglobales</taxon>
        <taxon>Acidobacteriaceae</taxon>
        <taxon>Chloracidobacterium</taxon>
    </lineage>
</organism>
<proteinExistence type="predicted"/>
<reference evidence="9 10" key="1">
    <citation type="submission" date="2021-03" db="EMBL/GenBank/DDBJ databases">
        <title>Genomic and phenotypic characterization of Chloracidobacterium isolates provides evidence for multiple species.</title>
        <authorList>
            <person name="Saini M.K."/>
            <person name="Costas A.M.G."/>
            <person name="Tank M."/>
            <person name="Bryant D.A."/>
        </authorList>
    </citation>
    <scope>NUCLEOTIDE SEQUENCE [LARGE SCALE GENOMIC DNA]</scope>
    <source>
        <strain evidence="9 10">BV2-C</strain>
    </source>
</reference>
<evidence type="ECO:0000256" key="8">
    <source>
        <dbReference type="ARBA" id="ARBA00046314"/>
    </source>
</evidence>
<keyword evidence="3" id="KW-0479">Metal-binding</keyword>
<comment type="pathway">
    <text evidence="7">Isoprenoid biosynthesis; isopentenyl diphosphate biosynthesis via DXP pathway; isopentenyl diphosphate from 1-deoxy-D-xylulose 5-phosphate: step 6/6.</text>
</comment>
<dbReference type="CDD" id="cd13944">
    <property type="entry name" value="lytB_ispH"/>
    <property type="match status" value="1"/>
</dbReference>
<dbReference type="GO" id="GO:0051745">
    <property type="term" value="F:4-hydroxy-3-methylbut-2-enyl diphosphate reductase activity"/>
    <property type="evidence" value="ECO:0007669"/>
    <property type="project" value="UniProtKB-EC"/>
</dbReference>
<dbReference type="InterPro" id="IPR003451">
    <property type="entry name" value="LytB/IspH"/>
</dbReference>
<keyword evidence="4 9" id="KW-0560">Oxidoreductase</keyword>
<evidence type="ECO:0000256" key="7">
    <source>
        <dbReference type="ARBA" id="ARBA00046313"/>
    </source>
</evidence>
<dbReference type="Pfam" id="PF02401">
    <property type="entry name" value="LYTB"/>
    <property type="match status" value="1"/>
</dbReference>
<dbReference type="EMBL" id="CP072648">
    <property type="protein sequence ID" value="QUW03092.1"/>
    <property type="molecule type" value="Genomic_DNA"/>
</dbReference>
<dbReference type="Proteomes" id="UP000676506">
    <property type="component" value="Chromosome 1"/>
</dbReference>
<keyword evidence="2" id="KW-0004">4Fe-4S</keyword>
<dbReference type="Gene3D" id="3.40.1010.20">
    <property type="entry name" value="4-hydroxy-3-methylbut-2-enyl diphosphate reductase, catalytic domain"/>
    <property type="match status" value="2"/>
</dbReference>
<keyword evidence="6" id="KW-0411">Iron-sulfur</keyword>
<evidence type="ECO:0000313" key="10">
    <source>
        <dbReference type="Proteomes" id="UP000676506"/>
    </source>
</evidence>
<accession>A0ABX8B9I1</accession>
<evidence type="ECO:0000256" key="4">
    <source>
        <dbReference type="ARBA" id="ARBA00023002"/>
    </source>
</evidence>